<name>K0T3G4_THAOC</name>
<accession>K0T3G4</accession>
<gene>
    <name evidence="2" type="ORF">THAOC_06269</name>
</gene>
<reference evidence="2 3" key="1">
    <citation type="journal article" date="2012" name="Genome Biol.">
        <title>Genome and low-iron response of an oceanic diatom adapted to chronic iron limitation.</title>
        <authorList>
            <person name="Lommer M."/>
            <person name="Specht M."/>
            <person name="Roy A.S."/>
            <person name="Kraemer L."/>
            <person name="Andreson R."/>
            <person name="Gutowska M.A."/>
            <person name="Wolf J."/>
            <person name="Bergner S.V."/>
            <person name="Schilhabel M.B."/>
            <person name="Klostermeier U.C."/>
            <person name="Beiko R.G."/>
            <person name="Rosenstiel P."/>
            <person name="Hippler M."/>
            <person name="Laroche J."/>
        </authorList>
    </citation>
    <scope>NUCLEOTIDE SEQUENCE [LARGE SCALE GENOMIC DNA]</scope>
    <source>
        <strain evidence="2 3">CCMP1005</strain>
    </source>
</reference>
<dbReference type="InterPro" id="IPR013978">
    <property type="entry name" value="MEKHLA"/>
</dbReference>
<comment type="caution">
    <text evidence="2">The sequence shown here is derived from an EMBL/GenBank/DDBJ whole genome shotgun (WGS) entry which is preliminary data.</text>
</comment>
<proteinExistence type="predicted"/>
<dbReference type="Proteomes" id="UP000266841">
    <property type="component" value="Unassembled WGS sequence"/>
</dbReference>
<feature type="domain" description="MEKHLA" evidence="1">
    <location>
        <begin position="190"/>
        <end position="256"/>
    </location>
</feature>
<dbReference type="eggNOG" id="ENOG502T11Y">
    <property type="taxonomic scope" value="Eukaryota"/>
</dbReference>
<sequence length="293" mass="32694">MQTIKFNNDIVAFPAILGDEQKSEAAESAESVRELRADSIIADLGKFEAETEGPPKTNGEKNWWNGSYYYSSHTETASNTKRGGKEDIMAAGYFLLAFLLSCNSDAFLIGGPSPDLNRGTGRSFNPLRMSDIDIDDLEHYFISDSTVAWVQKMATSYLIERGESLIEVITREGSCVGDDASCQRDDERLRLARTCARTNLAIGSHDFLRSDEAIYCYGNKSFLTGFGYDWAEFVELPSRKCVASDKDVVERQKLLDLRLNAVCSDDDLYNNLIRVRKDGGRLLLTGYDGLFCN</sequence>
<evidence type="ECO:0000313" key="2">
    <source>
        <dbReference type="EMBL" id="EJK72220.1"/>
    </source>
</evidence>
<organism evidence="2 3">
    <name type="scientific">Thalassiosira oceanica</name>
    <name type="common">Marine diatom</name>
    <dbReference type="NCBI Taxonomy" id="159749"/>
    <lineage>
        <taxon>Eukaryota</taxon>
        <taxon>Sar</taxon>
        <taxon>Stramenopiles</taxon>
        <taxon>Ochrophyta</taxon>
        <taxon>Bacillariophyta</taxon>
        <taxon>Coscinodiscophyceae</taxon>
        <taxon>Thalassiosirophycidae</taxon>
        <taxon>Thalassiosirales</taxon>
        <taxon>Thalassiosiraceae</taxon>
        <taxon>Thalassiosira</taxon>
    </lineage>
</organism>
<evidence type="ECO:0000313" key="3">
    <source>
        <dbReference type="Proteomes" id="UP000266841"/>
    </source>
</evidence>
<dbReference type="Pfam" id="PF08670">
    <property type="entry name" value="MEKHLA"/>
    <property type="match status" value="1"/>
</dbReference>
<dbReference type="EMBL" id="AGNL01006181">
    <property type="protein sequence ID" value="EJK72220.1"/>
    <property type="molecule type" value="Genomic_DNA"/>
</dbReference>
<keyword evidence="3" id="KW-1185">Reference proteome</keyword>
<dbReference type="OrthoDB" id="10538693at2759"/>
<evidence type="ECO:0000259" key="1">
    <source>
        <dbReference type="Pfam" id="PF08670"/>
    </source>
</evidence>
<dbReference type="AlphaFoldDB" id="K0T3G4"/>
<protein>
    <recommendedName>
        <fullName evidence="1">MEKHLA domain-containing protein</fullName>
    </recommendedName>
</protein>